<dbReference type="NCBIfam" id="NF001750">
    <property type="entry name" value="PRK00476.1"/>
    <property type="match status" value="1"/>
</dbReference>
<dbReference type="GO" id="GO:0003676">
    <property type="term" value="F:nucleic acid binding"/>
    <property type="evidence" value="ECO:0007669"/>
    <property type="project" value="InterPro"/>
</dbReference>
<accession>A0A1M8AAC1</accession>
<dbReference type="InterPro" id="IPR045864">
    <property type="entry name" value="aa-tRNA-synth_II/BPL/LPL"/>
</dbReference>
<protein>
    <submittedName>
        <fullName evidence="9">Similar to S.cerevisiae protein MSD1 (Mitochondrial aspartyl-tRNA synthetase)</fullName>
    </submittedName>
</protein>
<dbReference type="Proteomes" id="UP000186303">
    <property type="component" value="Chromosome 6"/>
</dbReference>
<evidence type="ECO:0000313" key="10">
    <source>
        <dbReference type="Proteomes" id="UP000186303"/>
    </source>
</evidence>
<keyword evidence="6 9" id="KW-0030">Aminoacyl-tRNA synthetase</keyword>
<evidence type="ECO:0000256" key="5">
    <source>
        <dbReference type="ARBA" id="ARBA00022917"/>
    </source>
</evidence>
<dbReference type="InterPro" id="IPR004524">
    <property type="entry name" value="Asp-tRNA-ligase_1"/>
</dbReference>
<dbReference type="Gene3D" id="3.30.930.10">
    <property type="entry name" value="Bira Bifunctional Protein, Domain 2"/>
    <property type="match status" value="1"/>
</dbReference>
<gene>
    <name evidence="9" type="ORF">MSYG_3627</name>
</gene>
<evidence type="ECO:0000256" key="1">
    <source>
        <dbReference type="ARBA" id="ARBA00006303"/>
    </source>
</evidence>
<dbReference type="Pfam" id="PF00152">
    <property type="entry name" value="tRNA-synt_2"/>
    <property type="match status" value="1"/>
</dbReference>
<dbReference type="STRING" id="1230383.A0A1M8AAC1"/>
<feature type="compositionally biased region" description="Polar residues" evidence="7">
    <location>
        <begin position="672"/>
        <end position="682"/>
    </location>
</feature>
<keyword evidence="2" id="KW-0436">Ligase</keyword>
<feature type="domain" description="Aminoacyl-transfer RNA synthetases class-II family profile" evidence="8">
    <location>
        <begin position="185"/>
        <end position="645"/>
    </location>
</feature>
<name>A0A1M8AAC1_MALS4</name>
<dbReference type="SUPFAM" id="SSF50249">
    <property type="entry name" value="Nucleic acid-binding proteins"/>
    <property type="match status" value="1"/>
</dbReference>
<dbReference type="EMBL" id="LT671826">
    <property type="protein sequence ID" value="SHO79277.1"/>
    <property type="molecule type" value="Genomic_DNA"/>
</dbReference>
<dbReference type="Gene3D" id="2.40.50.140">
    <property type="entry name" value="Nucleic acid-binding proteins"/>
    <property type="match status" value="1"/>
</dbReference>
<dbReference type="InterPro" id="IPR012340">
    <property type="entry name" value="NA-bd_OB-fold"/>
</dbReference>
<dbReference type="NCBIfam" id="TIGR00459">
    <property type="entry name" value="aspS_bact"/>
    <property type="match status" value="1"/>
</dbReference>
<dbReference type="SUPFAM" id="SSF55681">
    <property type="entry name" value="Class II aaRS and biotin synthetases"/>
    <property type="match status" value="1"/>
</dbReference>
<feature type="compositionally biased region" description="Low complexity" evidence="7">
    <location>
        <begin position="687"/>
        <end position="702"/>
    </location>
</feature>
<dbReference type="GO" id="GO:0006422">
    <property type="term" value="P:aspartyl-tRNA aminoacylation"/>
    <property type="evidence" value="ECO:0007669"/>
    <property type="project" value="TreeGrafter"/>
</dbReference>
<dbReference type="PANTHER" id="PTHR22594">
    <property type="entry name" value="ASPARTYL/LYSYL-TRNA SYNTHETASE"/>
    <property type="match status" value="1"/>
</dbReference>
<proteinExistence type="inferred from homology"/>
<dbReference type="OrthoDB" id="439710at2759"/>
<dbReference type="PANTHER" id="PTHR22594:SF5">
    <property type="entry name" value="ASPARTATE--TRNA LIGASE, MITOCHONDRIAL"/>
    <property type="match status" value="1"/>
</dbReference>
<dbReference type="PROSITE" id="PS50862">
    <property type="entry name" value="AA_TRNA_LIGASE_II"/>
    <property type="match status" value="1"/>
</dbReference>
<dbReference type="InterPro" id="IPR004365">
    <property type="entry name" value="NA-bd_OB_tRNA"/>
</dbReference>
<evidence type="ECO:0000256" key="6">
    <source>
        <dbReference type="ARBA" id="ARBA00023146"/>
    </source>
</evidence>
<dbReference type="GO" id="GO:0005524">
    <property type="term" value="F:ATP binding"/>
    <property type="evidence" value="ECO:0007669"/>
    <property type="project" value="UniProtKB-KW"/>
</dbReference>
<dbReference type="Gene3D" id="3.30.1360.30">
    <property type="entry name" value="GAD-like domain"/>
    <property type="match status" value="1"/>
</dbReference>
<dbReference type="VEuPathDB" id="FungiDB:MSYG_3627"/>
<evidence type="ECO:0000259" key="8">
    <source>
        <dbReference type="PROSITE" id="PS50862"/>
    </source>
</evidence>
<keyword evidence="5" id="KW-0648">Protein biosynthesis</keyword>
<dbReference type="AlphaFoldDB" id="A0A1M8AAC1"/>
<reference evidence="10" key="1">
    <citation type="journal article" date="2017" name="Nucleic Acids Res.">
        <title>Proteogenomics produces comprehensive and highly accurate protein-coding gene annotation in a complete genome assembly of Malassezia sympodialis.</title>
        <authorList>
            <person name="Zhu Y."/>
            <person name="Engstroem P.G."/>
            <person name="Tellgren-Roth C."/>
            <person name="Baudo C.D."/>
            <person name="Kennell J.C."/>
            <person name="Sun S."/>
            <person name="Billmyre R.B."/>
            <person name="Schroeder M.S."/>
            <person name="Andersson A."/>
            <person name="Holm T."/>
            <person name="Sigurgeirsson B."/>
            <person name="Wu G."/>
            <person name="Sankaranarayanan S.R."/>
            <person name="Siddharthan R."/>
            <person name="Sanyal K."/>
            <person name="Lundeberg J."/>
            <person name="Nystedt B."/>
            <person name="Boekhout T."/>
            <person name="Dawson T.L. Jr."/>
            <person name="Heitman J."/>
            <person name="Scheynius A."/>
            <person name="Lehtioe J."/>
        </authorList>
    </citation>
    <scope>NUCLEOTIDE SEQUENCE [LARGE SCALE GENOMIC DNA]</scope>
    <source>
        <strain evidence="10">ATCC 42132</strain>
    </source>
</reference>
<dbReference type="GO" id="GO:0005739">
    <property type="term" value="C:mitochondrion"/>
    <property type="evidence" value="ECO:0007669"/>
    <property type="project" value="TreeGrafter"/>
</dbReference>
<evidence type="ECO:0000313" key="9">
    <source>
        <dbReference type="EMBL" id="SHO79277.1"/>
    </source>
</evidence>
<evidence type="ECO:0000256" key="7">
    <source>
        <dbReference type="SAM" id="MobiDB-lite"/>
    </source>
</evidence>
<dbReference type="HAMAP" id="MF_00044">
    <property type="entry name" value="Asp_tRNA_synth_type1"/>
    <property type="match status" value="1"/>
</dbReference>
<evidence type="ECO:0000256" key="4">
    <source>
        <dbReference type="ARBA" id="ARBA00022840"/>
    </source>
</evidence>
<feature type="region of interest" description="Disordered" evidence="7">
    <location>
        <begin position="672"/>
        <end position="711"/>
    </location>
</feature>
<dbReference type="Pfam" id="PF01336">
    <property type="entry name" value="tRNA_anti-codon"/>
    <property type="match status" value="1"/>
</dbReference>
<dbReference type="InterPro" id="IPR047089">
    <property type="entry name" value="Asp-tRNA-ligase_1_N"/>
</dbReference>
<dbReference type="InterPro" id="IPR002312">
    <property type="entry name" value="Asp/Asn-tRNA-synth_IIb"/>
</dbReference>
<comment type="similarity">
    <text evidence="1">Belongs to the class-II aminoacyl-tRNA synthetase family. Type 1 subfamily.</text>
</comment>
<dbReference type="PRINTS" id="PR01042">
    <property type="entry name" value="TRNASYNTHASP"/>
</dbReference>
<dbReference type="InterPro" id="IPR004364">
    <property type="entry name" value="Aa-tRNA-synt_II"/>
</dbReference>
<keyword evidence="10" id="KW-1185">Reference proteome</keyword>
<evidence type="ECO:0000256" key="2">
    <source>
        <dbReference type="ARBA" id="ARBA00022598"/>
    </source>
</evidence>
<keyword evidence="4" id="KW-0067">ATP-binding</keyword>
<keyword evidence="3" id="KW-0547">Nucleotide-binding</keyword>
<dbReference type="InterPro" id="IPR006195">
    <property type="entry name" value="aa-tRNA-synth_II"/>
</dbReference>
<sequence>MAGIARLGWASVRPHGARLARPVRTEHTAATARPVARWATAPRTHHCGELSAACEDQRVSLAGWVRTPRTISKNLSFVPLQDASGTVQLVVSDPALVAGLEALAVESVIAVQGQVRLRARGAANPAMRTGDIEVQVQSWELLNAADDALPFYATQCSDARALPKDALRAKFRYLDLRRPALGDKIRLRSRVAHAARCFLHDRGFCEVETPVLLRSTPEGAREFLVPTRQGGTDPQFYALQQSPQQPKQLLMVSGVTDRYFQFAKCFRDEDGRKDRQPEFTQIDIEMSFVSGSGDTAAWAIGGTQVRDVTEGLVRAMWAHTEQPPLPSSFPVLSYEHVMNTYGSDKPDLRFGLEIRNLAPACSTHAVDMLVVPHYASCKLTARQVEQLRIDAHGERMDVEHFKARRSAPEALARLLLGKSRHLAAVAGAVEAETLTETVRDAMERANAFRGSAPAPPEDRCDVFVALRPRPADGGSTLLGDVRLRIADLLPLRSREPQVLWVTEFPLFTRADADKAAAAHGRWSSTHHPFTAPAAQDVPRLMAARACAAPAERDRLLAAIHGQHYDLVLNGAEIGGGSVRVHDPDMQLAILQDVLALTDEEVGRFGHLLQALRCGAPPHAGIALGFDRFMAMACDTPTIRDVIAFPKSGSGVDPLFASPAPLEAGEQRAQLSIYNLDTRTSEPGPTGASPAAPRSQQAPRASSHSAWPHADS</sequence>
<organism evidence="9 10">
    <name type="scientific">Malassezia sympodialis (strain ATCC 42132)</name>
    <name type="common">Atopic eczema-associated yeast</name>
    <dbReference type="NCBI Taxonomy" id="1230383"/>
    <lineage>
        <taxon>Eukaryota</taxon>
        <taxon>Fungi</taxon>
        <taxon>Dikarya</taxon>
        <taxon>Basidiomycota</taxon>
        <taxon>Ustilaginomycotina</taxon>
        <taxon>Malasseziomycetes</taxon>
        <taxon>Malasseziales</taxon>
        <taxon>Malasseziaceae</taxon>
        <taxon>Malassezia</taxon>
    </lineage>
</organism>
<dbReference type="CDD" id="cd04317">
    <property type="entry name" value="EcAspRS_like_N"/>
    <property type="match status" value="1"/>
</dbReference>
<dbReference type="InterPro" id="IPR004115">
    <property type="entry name" value="GAD-like_sf"/>
</dbReference>
<dbReference type="GO" id="GO:0004815">
    <property type="term" value="F:aspartate-tRNA ligase activity"/>
    <property type="evidence" value="ECO:0007669"/>
    <property type="project" value="TreeGrafter"/>
</dbReference>
<evidence type="ECO:0000256" key="3">
    <source>
        <dbReference type="ARBA" id="ARBA00022741"/>
    </source>
</evidence>
<dbReference type="OMA" id="DWPLLEW"/>